<proteinExistence type="predicted"/>
<accession>A0A6A6KIJ2</accession>
<dbReference type="PANTHER" id="PTHR33699:SF3">
    <property type="entry name" value="OS06G0347300 PROTEIN"/>
    <property type="match status" value="1"/>
</dbReference>
<name>A0A6A6KIJ2_HEVBR</name>
<organism evidence="1 2">
    <name type="scientific">Hevea brasiliensis</name>
    <name type="common">Para rubber tree</name>
    <name type="synonym">Siphonia brasiliensis</name>
    <dbReference type="NCBI Taxonomy" id="3981"/>
    <lineage>
        <taxon>Eukaryota</taxon>
        <taxon>Viridiplantae</taxon>
        <taxon>Streptophyta</taxon>
        <taxon>Embryophyta</taxon>
        <taxon>Tracheophyta</taxon>
        <taxon>Spermatophyta</taxon>
        <taxon>Magnoliopsida</taxon>
        <taxon>eudicotyledons</taxon>
        <taxon>Gunneridae</taxon>
        <taxon>Pentapetalae</taxon>
        <taxon>rosids</taxon>
        <taxon>fabids</taxon>
        <taxon>Malpighiales</taxon>
        <taxon>Euphorbiaceae</taxon>
        <taxon>Crotonoideae</taxon>
        <taxon>Micrandreae</taxon>
        <taxon>Hevea</taxon>
    </lineage>
</organism>
<dbReference type="Proteomes" id="UP000467840">
    <property type="component" value="Chromosome 8"/>
</dbReference>
<dbReference type="AlphaFoldDB" id="A0A6A6KIJ2"/>
<sequence length="91" mass="10506">MEMHQRRWKWSGQIPAFGDWEHANEMPITQYFECARQAGLIRYTSSGECDQYMRGDLYATDFKKPSRELGPPRKKKKVTGFLSCLVPGCAS</sequence>
<keyword evidence="2" id="KW-1185">Reference proteome</keyword>
<evidence type="ECO:0008006" key="3">
    <source>
        <dbReference type="Google" id="ProtNLM"/>
    </source>
</evidence>
<reference evidence="1 2" key="1">
    <citation type="journal article" date="2020" name="Mol. Plant">
        <title>The Chromosome-Based Rubber Tree Genome Provides New Insights into Spurge Genome Evolution and Rubber Biosynthesis.</title>
        <authorList>
            <person name="Liu J."/>
            <person name="Shi C."/>
            <person name="Shi C.C."/>
            <person name="Li W."/>
            <person name="Zhang Q.J."/>
            <person name="Zhang Y."/>
            <person name="Li K."/>
            <person name="Lu H.F."/>
            <person name="Shi C."/>
            <person name="Zhu S.T."/>
            <person name="Xiao Z.Y."/>
            <person name="Nan H."/>
            <person name="Yue Y."/>
            <person name="Zhu X.G."/>
            <person name="Wu Y."/>
            <person name="Hong X.N."/>
            <person name="Fan G.Y."/>
            <person name="Tong Y."/>
            <person name="Zhang D."/>
            <person name="Mao C.L."/>
            <person name="Liu Y.L."/>
            <person name="Hao S.J."/>
            <person name="Liu W.Q."/>
            <person name="Lv M.Q."/>
            <person name="Zhang H.B."/>
            <person name="Liu Y."/>
            <person name="Hu-Tang G.R."/>
            <person name="Wang J.P."/>
            <person name="Wang J.H."/>
            <person name="Sun Y.H."/>
            <person name="Ni S.B."/>
            <person name="Chen W.B."/>
            <person name="Zhang X.C."/>
            <person name="Jiao Y.N."/>
            <person name="Eichler E.E."/>
            <person name="Li G.H."/>
            <person name="Liu X."/>
            <person name="Gao L.Z."/>
        </authorList>
    </citation>
    <scope>NUCLEOTIDE SEQUENCE [LARGE SCALE GENOMIC DNA]</scope>
    <source>
        <strain evidence="2">cv. GT1</strain>
        <tissue evidence="1">Leaf</tissue>
    </source>
</reference>
<evidence type="ECO:0000313" key="2">
    <source>
        <dbReference type="Proteomes" id="UP000467840"/>
    </source>
</evidence>
<dbReference type="EMBL" id="JAAGAX010000016">
    <property type="protein sequence ID" value="KAF2288254.1"/>
    <property type="molecule type" value="Genomic_DNA"/>
</dbReference>
<protein>
    <recommendedName>
        <fullName evidence="3">RIN4 pathogenic type III effector avirulence factor Avr cleavage site domain-containing protein</fullName>
    </recommendedName>
</protein>
<gene>
    <name evidence="1" type="ORF">GH714_005310</name>
</gene>
<comment type="caution">
    <text evidence="1">The sequence shown here is derived from an EMBL/GenBank/DDBJ whole genome shotgun (WGS) entry which is preliminary data.</text>
</comment>
<dbReference type="PANTHER" id="PTHR33699">
    <property type="entry name" value="EXPRESSED PROTEIN"/>
    <property type="match status" value="1"/>
</dbReference>
<evidence type="ECO:0000313" key="1">
    <source>
        <dbReference type="EMBL" id="KAF2288254.1"/>
    </source>
</evidence>